<protein>
    <recommendedName>
        <fullName evidence="4">DUF4352 domain-containing protein</fullName>
    </recommendedName>
</protein>
<gene>
    <name evidence="2" type="ORF">M6D93_04960</name>
</gene>
<keyword evidence="3" id="KW-1185">Reference proteome</keyword>
<evidence type="ECO:0008006" key="4">
    <source>
        <dbReference type="Google" id="ProtNLM"/>
    </source>
</evidence>
<dbReference type="Proteomes" id="UP001056336">
    <property type="component" value="Chromosome"/>
</dbReference>
<dbReference type="EMBL" id="CP097332">
    <property type="protein sequence ID" value="UQX89355.1"/>
    <property type="molecule type" value="Genomic_DNA"/>
</dbReference>
<sequence length="245" mass="23977">MGSTSTHVHGRKQHGQTLTAGATRLRLVSGTVLGALVLTGALSACSGSHKNAAGSTGATTAGAQSSSSTGATTAGASRTGTASASSSASATVSTAPGTKVTSGSVNQTVPAKSLETKSAVSLSSPANFGNGVTAKVSEVKTITAKAQGPGEVSGPATEFVLSMTNGTNKTLDLSSVTVTVLDKAGTPFQQMIGSPSKPLSGHAAAGASARGTYVFAQPASFKNPITISFNYSVEAPVVLFTGNAQ</sequence>
<accession>A0ABY4R2I3</accession>
<feature type="compositionally biased region" description="Low complexity" evidence="1">
    <location>
        <begin position="52"/>
        <end position="98"/>
    </location>
</feature>
<organism evidence="2 3">
    <name type="scientific">Jatrophihabitans telluris</name>
    <dbReference type="NCBI Taxonomy" id="2038343"/>
    <lineage>
        <taxon>Bacteria</taxon>
        <taxon>Bacillati</taxon>
        <taxon>Actinomycetota</taxon>
        <taxon>Actinomycetes</taxon>
        <taxon>Jatrophihabitantales</taxon>
        <taxon>Jatrophihabitantaceae</taxon>
        <taxon>Jatrophihabitans</taxon>
    </lineage>
</organism>
<evidence type="ECO:0000313" key="2">
    <source>
        <dbReference type="EMBL" id="UQX89355.1"/>
    </source>
</evidence>
<name>A0ABY4R2I3_9ACTN</name>
<reference evidence="2" key="2">
    <citation type="submission" date="2022-05" db="EMBL/GenBank/DDBJ databases">
        <authorList>
            <person name="Kim J.-S."/>
            <person name="Lee K."/>
            <person name="Suh M."/>
            <person name="Eom M."/>
            <person name="Kim J.-S."/>
            <person name="Kim D.-S."/>
            <person name="Ko S.-H."/>
            <person name="Shin Y."/>
            <person name="Lee J.-S."/>
        </authorList>
    </citation>
    <scope>NUCLEOTIDE SEQUENCE</scope>
    <source>
        <strain evidence="2">N237</strain>
    </source>
</reference>
<evidence type="ECO:0000256" key="1">
    <source>
        <dbReference type="SAM" id="MobiDB-lite"/>
    </source>
</evidence>
<reference evidence="2" key="1">
    <citation type="journal article" date="2018" name="Int. J. Syst. Evol. Microbiol.">
        <title>Jatrophihabitans telluris sp. nov., isolated from sediment soil of lava forest wetlands and the emended description of the genus Jatrophihabitans.</title>
        <authorList>
            <person name="Lee K.C."/>
            <person name="Suh M.K."/>
            <person name="Eom M.K."/>
            <person name="Kim K.K."/>
            <person name="Kim J.S."/>
            <person name="Kim D.S."/>
            <person name="Ko S.H."/>
            <person name="Shin Y.K."/>
            <person name="Lee J.S."/>
        </authorList>
    </citation>
    <scope>NUCLEOTIDE SEQUENCE</scope>
    <source>
        <strain evidence="2">N237</strain>
    </source>
</reference>
<feature type="region of interest" description="Disordered" evidence="1">
    <location>
        <begin position="48"/>
        <end position="106"/>
    </location>
</feature>
<proteinExistence type="predicted"/>
<dbReference type="RefSeq" id="WP_249773251.1">
    <property type="nucleotide sequence ID" value="NZ_CP097332.1"/>
</dbReference>
<evidence type="ECO:0000313" key="3">
    <source>
        <dbReference type="Proteomes" id="UP001056336"/>
    </source>
</evidence>